<evidence type="ECO:0000256" key="2">
    <source>
        <dbReference type="ARBA" id="ARBA00023015"/>
    </source>
</evidence>
<dbReference type="Proteomes" id="UP001597459">
    <property type="component" value="Unassembled WGS sequence"/>
</dbReference>
<dbReference type="Pfam" id="PF04542">
    <property type="entry name" value="Sigma70_r2"/>
    <property type="match status" value="1"/>
</dbReference>
<dbReference type="InterPro" id="IPR013325">
    <property type="entry name" value="RNA_pol_sigma_r2"/>
</dbReference>
<dbReference type="RefSeq" id="WP_378257571.1">
    <property type="nucleotide sequence ID" value="NZ_JBHSJV010000001.1"/>
</dbReference>
<evidence type="ECO:0000256" key="1">
    <source>
        <dbReference type="ARBA" id="ARBA00010641"/>
    </source>
</evidence>
<dbReference type="CDD" id="cd06171">
    <property type="entry name" value="Sigma70_r4"/>
    <property type="match status" value="1"/>
</dbReference>
<keyword evidence="3" id="KW-0731">Sigma factor</keyword>
<evidence type="ECO:0000259" key="6">
    <source>
        <dbReference type="Pfam" id="PF08281"/>
    </source>
</evidence>
<dbReference type="SUPFAM" id="SSF88946">
    <property type="entry name" value="Sigma2 domain of RNA polymerase sigma factors"/>
    <property type="match status" value="1"/>
</dbReference>
<reference evidence="8" key="1">
    <citation type="journal article" date="2019" name="Int. J. Syst. Evol. Microbiol.">
        <title>The Global Catalogue of Microorganisms (GCM) 10K type strain sequencing project: providing services to taxonomists for standard genome sequencing and annotation.</title>
        <authorList>
            <consortium name="The Broad Institute Genomics Platform"/>
            <consortium name="The Broad Institute Genome Sequencing Center for Infectious Disease"/>
            <person name="Wu L."/>
            <person name="Ma J."/>
        </authorList>
    </citation>
    <scope>NUCLEOTIDE SEQUENCE [LARGE SCALE GENOMIC DNA]</scope>
    <source>
        <strain evidence="8">KCTC 42423</strain>
    </source>
</reference>
<dbReference type="Gene3D" id="1.10.1740.10">
    <property type="match status" value="1"/>
</dbReference>
<keyword evidence="8" id="KW-1185">Reference proteome</keyword>
<comment type="similarity">
    <text evidence="1">Belongs to the sigma-70 factor family. ECF subfamily.</text>
</comment>
<dbReference type="NCBIfam" id="TIGR02937">
    <property type="entry name" value="sigma70-ECF"/>
    <property type="match status" value="1"/>
</dbReference>
<dbReference type="SUPFAM" id="SSF88659">
    <property type="entry name" value="Sigma3 and sigma4 domains of RNA polymerase sigma factors"/>
    <property type="match status" value="1"/>
</dbReference>
<evidence type="ECO:0000313" key="7">
    <source>
        <dbReference type="EMBL" id="MFD2590429.1"/>
    </source>
</evidence>
<protein>
    <submittedName>
        <fullName evidence="7">RNA polymerase sigma factor</fullName>
    </submittedName>
</protein>
<dbReference type="EMBL" id="JBHULX010000004">
    <property type="protein sequence ID" value="MFD2590429.1"/>
    <property type="molecule type" value="Genomic_DNA"/>
</dbReference>
<dbReference type="InterPro" id="IPR014284">
    <property type="entry name" value="RNA_pol_sigma-70_dom"/>
</dbReference>
<keyword evidence="4" id="KW-0804">Transcription</keyword>
<feature type="domain" description="RNA polymerase sigma-70 region 2" evidence="5">
    <location>
        <begin position="21"/>
        <end position="87"/>
    </location>
</feature>
<dbReference type="InterPro" id="IPR013249">
    <property type="entry name" value="RNA_pol_sigma70_r4_t2"/>
</dbReference>
<proteinExistence type="inferred from homology"/>
<dbReference type="Gene3D" id="1.10.10.10">
    <property type="entry name" value="Winged helix-like DNA-binding domain superfamily/Winged helix DNA-binding domain"/>
    <property type="match status" value="1"/>
</dbReference>
<dbReference type="InterPro" id="IPR039425">
    <property type="entry name" value="RNA_pol_sigma-70-like"/>
</dbReference>
<feature type="domain" description="RNA polymerase sigma factor 70 region 4 type 2" evidence="6">
    <location>
        <begin position="112"/>
        <end position="161"/>
    </location>
</feature>
<comment type="caution">
    <text evidence="7">The sequence shown here is derived from an EMBL/GenBank/DDBJ whole genome shotgun (WGS) entry which is preliminary data.</text>
</comment>
<dbReference type="Pfam" id="PF08281">
    <property type="entry name" value="Sigma70_r4_2"/>
    <property type="match status" value="1"/>
</dbReference>
<gene>
    <name evidence="7" type="ORF">ACFSTE_06260</name>
</gene>
<evidence type="ECO:0000313" key="8">
    <source>
        <dbReference type="Proteomes" id="UP001597459"/>
    </source>
</evidence>
<organism evidence="7 8">
    <name type="scientific">Aquimarina hainanensis</name>
    <dbReference type="NCBI Taxonomy" id="1578017"/>
    <lineage>
        <taxon>Bacteria</taxon>
        <taxon>Pseudomonadati</taxon>
        <taxon>Bacteroidota</taxon>
        <taxon>Flavobacteriia</taxon>
        <taxon>Flavobacteriales</taxon>
        <taxon>Flavobacteriaceae</taxon>
        <taxon>Aquimarina</taxon>
    </lineage>
</organism>
<evidence type="ECO:0000256" key="3">
    <source>
        <dbReference type="ARBA" id="ARBA00023082"/>
    </source>
</evidence>
<dbReference type="PANTHER" id="PTHR43133:SF46">
    <property type="entry name" value="RNA POLYMERASE SIGMA-70 FACTOR ECF SUBFAMILY"/>
    <property type="match status" value="1"/>
</dbReference>
<dbReference type="PANTHER" id="PTHR43133">
    <property type="entry name" value="RNA POLYMERASE ECF-TYPE SIGMA FACTO"/>
    <property type="match status" value="1"/>
</dbReference>
<keyword evidence="2" id="KW-0805">Transcription regulation</keyword>
<evidence type="ECO:0000259" key="5">
    <source>
        <dbReference type="Pfam" id="PF04542"/>
    </source>
</evidence>
<sequence>MSIDQLIQKCKKKDPRAQELLYKLYSSKLFSICLKYSSSYTAAEDILQDAFITIFDKIGQFKNKGSFEGWLKRITINIALQQYRKQKVLEIVNEEQIEDIEIEIDEEEISLDYLLEIIQELPDRYRLVFNLYVLDGYSHKEIAEMLHISTGTSKSNLARARYILKGKIETIEKLKLQQVEERR</sequence>
<accession>A0ABW5N669</accession>
<dbReference type="InterPro" id="IPR036388">
    <property type="entry name" value="WH-like_DNA-bd_sf"/>
</dbReference>
<dbReference type="InterPro" id="IPR007627">
    <property type="entry name" value="RNA_pol_sigma70_r2"/>
</dbReference>
<evidence type="ECO:0000256" key="4">
    <source>
        <dbReference type="ARBA" id="ARBA00023163"/>
    </source>
</evidence>
<dbReference type="InterPro" id="IPR013324">
    <property type="entry name" value="RNA_pol_sigma_r3/r4-like"/>
</dbReference>
<name>A0ABW5N669_9FLAO</name>